<evidence type="ECO:0000313" key="2">
    <source>
        <dbReference type="EMBL" id="ASM55935.1"/>
    </source>
</evidence>
<dbReference type="EMBL" id="CP011037">
    <property type="protein sequence ID" value="ASM55935.1"/>
    <property type="molecule type" value="Genomic_DNA"/>
</dbReference>
<organism evidence="2 3">
    <name type="scientific">Pseudoalteromonas nigrifaciens</name>
    <dbReference type="NCBI Taxonomy" id="28109"/>
    <lineage>
        <taxon>Bacteria</taxon>
        <taxon>Pseudomonadati</taxon>
        <taxon>Pseudomonadota</taxon>
        <taxon>Gammaproteobacteria</taxon>
        <taxon>Alteromonadales</taxon>
        <taxon>Pseudoalteromonadaceae</taxon>
        <taxon>Pseudoalteromonas</taxon>
    </lineage>
</organism>
<feature type="transmembrane region" description="Helical" evidence="1">
    <location>
        <begin position="107"/>
        <end position="128"/>
    </location>
</feature>
<feature type="transmembrane region" description="Helical" evidence="1">
    <location>
        <begin position="82"/>
        <end position="101"/>
    </location>
</feature>
<gene>
    <name evidence="2" type="ORF">PNIG_b0323</name>
</gene>
<dbReference type="AlphaFoldDB" id="A0AAC9UK93"/>
<dbReference type="KEGG" id="png:PNIG_b0323"/>
<protein>
    <submittedName>
        <fullName evidence="2">Uncharacterized protein</fullName>
    </submittedName>
</protein>
<accession>A0AAC9UK93</accession>
<keyword evidence="1" id="KW-1133">Transmembrane helix</keyword>
<dbReference type="Proteomes" id="UP000198329">
    <property type="component" value="Chromosome II"/>
</dbReference>
<keyword evidence="1" id="KW-0472">Membrane</keyword>
<reference evidence="2 3" key="1">
    <citation type="submission" date="2015-03" db="EMBL/GenBank/DDBJ databases">
        <authorList>
            <person name="Xie B.-B."/>
            <person name="Rong J.-C."/>
            <person name="Qin Q.-L."/>
            <person name="Zhang Y.-Z."/>
        </authorList>
    </citation>
    <scope>NUCLEOTIDE SEQUENCE [LARGE SCALE GENOMIC DNA]</scope>
    <source>
        <strain evidence="2 3">KMM 661</strain>
    </source>
</reference>
<sequence length="186" mass="21860">MLMIDNKTDEEWRTKDKLGHNFLLGYPKLEKVILHWDKYPESEEPDIDLSKESLAKIYSGLNFSTYEEVVAKQKTEAKGRKLLLLILTLWVCVIPALIAFLGWSNPIVSLLALAYSWYVAFSKGLELWGRKKKSEKELAKDKEELAKNHHHYHCQLNPEAFLRLKNENFKKERLEKEKLKIDSMRN</sequence>
<evidence type="ECO:0000313" key="3">
    <source>
        <dbReference type="Proteomes" id="UP000198329"/>
    </source>
</evidence>
<evidence type="ECO:0000256" key="1">
    <source>
        <dbReference type="SAM" id="Phobius"/>
    </source>
</evidence>
<keyword evidence="1" id="KW-0812">Transmembrane</keyword>
<proteinExistence type="predicted"/>
<keyword evidence="3" id="KW-1185">Reference proteome</keyword>
<name>A0AAC9UK93_9GAMM</name>